<dbReference type="SUPFAM" id="SSF56854">
    <property type="entry name" value="Bcl-2 inhibitors of programmed cell death"/>
    <property type="match status" value="1"/>
</dbReference>
<evidence type="ECO:0007829" key="16">
    <source>
        <dbReference type="PubMed" id="24275569"/>
    </source>
</evidence>
<evidence type="ECO:0007829" key="13">
    <source>
        <dbReference type="PubMed" id="21269460"/>
    </source>
</evidence>
<evidence type="ECO:0007829" key="14">
    <source>
        <dbReference type="PubMed" id="21406692"/>
    </source>
</evidence>
<dbReference type="Gene3D" id="1.10.437.10">
    <property type="entry name" value="Blc2-like"/>
    <property type="match status" value="1"/>
</dbReference>
<dbReference type="HGNC" id="HGNC:17164">
    <property type="gene designation" value="BCL2L13"/>
</dbReference>
<feature type="coiled-coil region" evidence="3">
    <location>
        <begin position="77"/>
        <end position="104"/>
    </location>
</feature>
<dbReference type="InterPro" id="IPR046371">
    <property type="entry name" value="Bcl-2_BH1-3"/>
</dbReference>
<dbReference type="ChiTaRS" id="BCL2L13">
    <property type="organism name" value="human"/>
</dbReference>
<reference evidence="12" key="5">
    <citation type="journal article" date="2010" name="Sci. Signal.">
        <title>Quantitative phosphoproteomics reveals widespread full phosphorylation site occupancy during mitosis.</title>
        <authorList>
            <person name="Olsen J.V."/>
            <person name="Vermeulen M."/>
            <person name="Santamaria A."/>
            <person name="Kumar C."/>
            <person name="Miller M.L."/>
            <person name="Jensen L.J."/>
            <person name="Gnad F."/>
            <person name="Cox J."/>
            <person name="Jensen T.S."/>
            <person name="Nigg E.A."/>
            <person name="Brunak S."/>
            <person name="Mann M."/>
        </authorList>
    </citation>
    <scope>IDENTIFICATION BY MASS SPECTROMETRY [LARGE SCALE ANALYSIS]</scope>
</reference>
<dbReference type="DNASU" id="23786"/>
<reference evidence="17" key="10">
    <citation type="journal article" date="2015" name="Proteomics">
        <title>N-terminome analysis of the human mitochondrial proteome.</title>
        <authorList>
            <person name="Vaca Jacome A.S."/>
            <person name="Rabilloud T."/>
            <person name="Schaeffer-Reiss C."/>
            <person name="Rompais M."/>
            <person name="Ayoub D."/>
            <person name="Lane L."/>
            <person name="Bairoch A."/>
            <person name="Van Dorsselaer A."/>
            <person name="Carapito C."/>
        </authorList>
    </citation>
    <scope>IDENTIFICATION BY MASS SPECTROMETRY [LARGE SCALE ANALYSIS]</scope>
</reference>
<dbReference type="CTD" id="23786"/>
<evidence type="ECO:0007829" key="17">
    <source>
        <dbReference type="PubMed" id="25944712"/>
    </source>
</evidence>
<evidence type="ECO:0007829" key="15">
    <source>
        <dbReference type="PubMed" id="23186163"/>
    </source>
</evidence>
<dbReference type="VEuPathDB" id="HostDB:ENSG00000099968"/>
<reference evidence="15" key="8">
    <citation type="journal article" date="2013" name="J. Proteome Res.">
        <title>Toward a comprehensive characterization of a human cancer cell phosphoproteome.</title>
        <authorList>
            <person name="Zhou H."/>
            <person name="Di Palma S."/>
            <person name="Preisinger C."/>
            <person name="Peng M."/>
            <person name="Polat A.N."/>
            <person name="Heck A.J."/>
            <person name="Mohammed S."/>
        </authorList>
    </citation>
    <scope>IDENTIFICATION BY MASS SPECTROMETRY [LARGE SCALE ANALYSIS]</scope>
</reference>
<comment type="similarity">
    <text evidence="1">Belongs to the Bcl-2 family.</text>
</comment>
<reference evidence="7" key="12">
    <citation type="submission" date="2025-09" db="UniProtKB">
        <authorList>
            <consortium name="Ensembl"/>
        </authorList>
    </citation>
    <scope>IDENTIFICATION</scope>
</reference>
<feature type="region of interest" description="Disordered" evidence="4">
    <location>
        <begin position="1"/>
        <end position="50"/>
    </location>
</feature>
<evidence type="ECO:0000313" key="8">
    <source>
        <dbReference type="Proteomes" id="UP000005640"/>
    </source>
</evidence>
<dbReference type="InterPro" id="IPR002475">
    <property type="entry name" value="Bcl2-like"/>
</dbReference>
<dbReference type="GO" id="GO:0006915">
    <property type="term" value="P:apoptotic process"/>
    <property type="evidence" value="ECO:0007669"/>
    <property type="project" value="UniProtKB-KW"/>
</dbReference>
<evidence type="ECO:0007829" key="12">
    <source>
        <dbReference type="PubMed" id="20068231"/>
    </source>
</evidence>
<evidence type="ECO:0000256" key="4">
    <source>
        <dbReference type="SAM" id="MobiDB-lite"/>
    </source>
</evidence>
<keyword evidence="9 10" id="KW-1267">Proteomics identification</keyword>
<dbReference type="AlphaFoldDB" id="A0A087WX97"/>
<dbReference type="EMBL" id="AC006285">
    <property type="status" value="NOT_ANNOTATED_CDS"/>
    <property type="molecule type" value="Genomic_DNA"/>
</dbReference>
<evidence type="ECO:0007829" key="11">
    <source>
        <dbReference type="PubMed" id="18669648"/>
    </source>
</evidence>
<feature type="region of interest" description="Disordered" evidence="4">
    <location>
        <begin position="442"/>
        <end position="475"/>
    </location>
</feature>
<feature type="region of interest" description="Disordered" evidence="4">
    <location>
        <begin position="242"/>
        <end position="272"/>
    </location>
</feature>
<dbReference type="GO" id="GO:0042981">
    <property type="term" value="P:regulation of apoptotic process"/>
    <property type="evidence" value="ECO:0007669"/>
    <property type="project" value="InterPro"/>
</dbReference>
<accession>A0A087WX97</accession>
<reference evidence="7" key="11">
    <citation type="submission" date="2025-08" db="UniProtKB">
        <authorList>
            <consortium name="Ensembl"/>
        </authorList>
    </citation>
    <scope>IDENTIFICATION</scope>
</reference>
<evidence type="ECO:0000256" key="3">
    <source>
        <dbReference type="SAM" id="Coils"/>
    </source>
</evidence>
<dbReference type="OrthoDB" id="8959856at2759"/>
<dbReference type="RefSeq" id="XP_054181411.1">
    <property type="nucleotide sequence ID" value="XM_054325436.1"/>
</dbReference>
<keyword evidence="5" id="KW-0812">Transmembrane</keyword>
<feature type="transmembrane region" description="Helical" evidence="5">
    <location>
        <begin position="484"/>
        <end position="506"/>
    </location>
</feature>
<dbReference type="MassIVE" id="A0A087WX97"/>
<dbReference type="IntAct" id="A0A087WX97">
    <property type="interactions" value="1"/>
</dbReference>
<evidence type="ECO:0000256" key="5">
    <source>
        <dbReference type="SAM" id="Phobius"/>
    </source>
</evidence>
<dbReference type="Ensembl" id="ENST00000618481.4">
    <property type="protein sequence ID" value="ENSP00000480836.1"/>
    <property type="gene ID" value="ENSG00000099968.19"/>
</dbReference>
<dbReference type="Proteomes" id="UP000005640">
    <property type="component" value="Chromosome 22"/>
</dbReference>
<dbReference type="RefSeq" id="XP_054181410.1">
    <property type="nucleotide sequence ID" value="XM_054325435.1"/>
</dbReference>
<reference evidence="7 8" key="2">
    <citation type="journal article" date="2004" name="Nature">
        <title>Finishing the euchromatic sequence of the human genome.</title>
        <authorList>
            <consortium name="International Human Genome Sequencing Consortium"/>
        </authorList>
    </citation>
    <scope>NUCLEOTIDE SEQUENCE [LARGE SCALE GENOMIC DNA]</scope>
</reference>
<reference evidence="11" key="4">
    <citation type="journal article" date="2008" name="Proc. Natl. Acad. Sci. U.S.A.">
        <title>A quantitative atlas of mitotic phosphorylation.</title>
        <authorList>
            <person name="Dephoure N."/>
            <person name="Zhou C."/>
            <person name="Villen J."/>
            <person name="Beausoleil S.A."/>
            <person name="Bakalarski C.E."/>
            <person name="Elledge S.J."/>
            <person name="Gygi S.P."/>
        </authorList>
    </citation>
    <scope>IDENTIFICATION BY MASS SPECTROMETRY [LARGE SCALE ANALYSIS]</scope>
</reference>
<feature type="compositionally biased region" description="Polar residues" evidence="4">
    <location>
        <begin position="253"/>
        <end position="272"/>
    </location>
</feature>
<dbReference type="RefSeq" id="XP_011544422.1">
    <property type="nucleotide sequence ID" value="XM_011546120.2"/>
</dbReference>
<keyword evidence="5" id="KW-1133">Transmembrane helix</keyword>
<dbReference type="GeneTree" id="ENSGT00390000015552"/>
<sequence length="509" mass="54389">MSGSSGPAPTPAVTKARRGDLTLQHGGGGRLGPRVGALTAAGGPCRKQLPPPPLSSLLGQGPGPGVQLDIASQSLDQEILLKVKTEIEEELKSLDKEISEAFTSTGFDRHTSPVFSPANPESSMEDCLAHLGEKVSQELKEPLHKALQMLLSQPVTYQAFRECTLETTVHASGWNKILVPLVLLRQMLLELTRRGQEPLSALLQFGVTYLEDYSAEYIIQQGGWGTVFSLESEEEEYPGITAEDSNDIYILPSDNSGQVSPPESPTVTTSWQSESLPVSLSASQSWHTESLPVSLGPESWQQIAMDPEEVKSLDSNGAGEKSENNSSNSDIVHVEKEEVPEGMEEAAVASVVLPARELQEALPEAPAPLLPHITATSLLGTREPDTEVITVEKSSPATSLFVELDEEEVKAATTEPTEVEEVVPALEPTETLLSEKEINAREESLVEELSPASEKKPVPPSEGKSRLSPAGEMKPMPLSEGKSILLFGGAAAVAILAVAIGVALALRKK</sequence>
<dbReference type="UCSC" id="uc031rwg.1">
    <property type="organism name" value="human"/>
</dbReference>
<evidence type="ECO:0000256" key="1">
    <source>
        <dbReference type="ARBA" id="ARBA00009458"/>
    </source>
</evidence>
<gene>
    <name evidence="7" type="primary">BCL2L13</name>
</gene>
<dbReference type="PANTHER" id="PTHR15758:SF2">
    <property type="entry name" value="BCL-2-LIKE PROTEIN 13"/>
    <property type="match status" value="1"/>
</dbReference>
<dbReference type="InterPro" id="IPR036834">
    <property type="entry name" value="Bcl-2-like_sf"/>
</dbReference>
<dbReference type="PROSITE" id="PS50062">
    <property type="entry name" value="BCL2_FAMILY"/>
    <property type="match status" value="1"/>
</dbReference>
<proteinExistence type="evidence at protein level"/>
<name>A0A087WX97_HUMAN</name>
<evidence type="ECO:0007829" key="9">
    <source>
        <dbReference type="PeptideAtlas" id="A0A087WX97"/>
    </source>
</evidence>
<evidence type="ECO:0000256" key="2">
    <source>
        <dbReference type="ARBA" id="ARBA00022703"/>
    </source>
</evidence>
<dbReference type="RefSeq" id="NP_001257655.1">
    <property type="nucleotide sequence ID" value="NM_001270726.1"/>
</dbReference>
<dbReference type="OpenTargets" id="ENSG00000099968"/>
<dbReference type="Antibodypedia" id="3673">
    <property type="antibodies" value="267 antibodies from 35 providers"/>
</dbReference>
<evidence type="ECO:0000313" key="7">
    <source>
        <dbReference type="Ensembl" id="ENSP00000480836.1"/>
    </source>
</evidence>
<keyword evidence="8" id="KW-1185">Reference proteome</keyword>
<evidence type="ECO:0007829" key="10">
    <source>
        <dbReference type="ProteomicsDB" id="A0A087WX97"/>
    </source>
</evidence>
<reference evidence="14" key="7">
    <citation type="journal article" date="2011" name="Sci. Signal.">
        <title>System-wide temporal characterization of the proteome and phosphoproteome of human embryonic stem cell differentiation.</title>
        <authorList>
            <person name="Rigbolt K.T."/>
            <person name="Prokhorova T.A."/>
            <person name="Akimov V."/>
            <person name="Henningsen J."/>
            <person name="Johansen P.T."/>
            <person name="Kratchmarova I."/>
            <person name="Kassem M."/>
            <person name="Mann M."/>
            <person name="Olsen J.V."/>
            <person name="Blagoev B."/>
        </authorList>
    </citation>
    <scope>IDENTIFICATION BY MASS SPECTROMETRY [LARGE SCALE ANALYSIS]</scope>
</reference>
<organism evidence="7 8">
    <name type="scientific">Homo sapiens</name>
    <name type="common">Human</name>
    <dbReference type="NCBI Taxonomy" id="9606"/>
    <lineage>
        <taxon>Eukaryota</taxon>
        <taxon>Metazoa</taxon>
        <taxon>Chordata</taxon>
        <taxon>Craniata</taxon>
        <taxon>Vertebrata</taxon>
        <taxon>Euteleostomi</taxon>
        <taxon>Mammalia</taxon>
        <taxon>Eutheria</taxon>
        <taxon>Euarchontoglires</taxon>
        <taxon>Primates</taxon>
        <taxon>Haplorrhini</taxon>
        <taxon>Catarrhini</taxon>
        <taxon>Hominidae</taxon>
        <taxon>Homo</taxon>
    </lineage>
</organism>
<dbReference type="InterPro" id="IPR042398">
    <property type="entry name" value="BCL2L13"/>
</dbReference>
<keyword evidence="3" id="KW-0175">Coiled coil</keyword>
<protein>
    <submittedName>
        <fullName evidence="7">BCL2 like 13</fullName>
    </submittedName>
</protein>
<reference evidence="7 8" key="1">
    <citation type="journal article" date="2001" name="Nature">
        <title>Initial sequencing and analysis of the human genome.</title>
        <authorList>
            <consortium name="International Human Genome Sequencing Consortium"/>
            <person name="Lander E.S."/>
            <person name="Linton L.M."/>
            <person name="Birren B."/>
            <person name="Nusbaum C."/>
            <person name="Zody M.C."/>
            <person name="Baldwin J."/>
            <person name="Devon K."/>
            <person name="Dewar K."/>
            <person name="Doyle M."/>
            <person name="FitzHugh W."/>
            <person name="Funke R."/>
            <person name="Gage D."/>
            <person name="Harris K."/>
            <person name="Heaford A."/>
            <person name="Howland J."/>
            <person name="Kann L."/>
            <person name="Lehoczky J."/>
            <person name="LeVine R."/>
            <person name="McEwan P."/>
            <person name="McKernan K."/>
            <person name="Meldrim J."/>
            <person name="Mesirov J.P."/>
            <person name="Miranda C."/>
            <person name="Morris W."/>
            <person name="Naylor J."/>
            <person name="Raymond C."/>
            <person name="Rosetti M."/>
            <person name="Santos R."/>
            <person name="Sheridan A."/>
            <person name="Sougnez C."/>
            <person name="Stange-Thomann N."/>
            <person name="Stojanovic N."/>
            <person name="Subramanian A."/>
            <person name="Wyman D."/>
            <person name="Rogers J."/>
            <person name="Sulston J."/>
            <person name="Ainscough R."/>
            <person name="Beck S."/>
            <person name="Bentley D."/>
            <person name="Burton J."/>
            <person name="Clee C."/>
            <person name="Carter N."/>
            <person name="Coulson A."/>
            <person name="Deadman R."/>
            <person name="Deloukas P."/>
            <person name="Dunham A."/>
            <person name="Dunham I."/>
            <person name="Durbin R."/>
            <person name="French L."/>
            <person name="Grafham D."/>
            <person name="Gregory S."/>
            <person name="Hubbard T."/>
            <person name="Humphray S."/>
            <person name="Hunt A."/>
            <person name="Jones M."/>
            <person name="Lloyd C."/>
            <person name="McMurray A."/>
            <person name="Matthews L."/>
            <person name="Mercer S."/>
            <person name="Milne S."/>
            <person name="Mullikin J.C."/>
            <person name="Mungall A."/>
            <person name="Plumb R."/>
            <person name="Ross M."/>
            <person name="Shownkeen R."/>
            <person name="Sims S."/>
            <person name="Waterston R.H."/>
            <person name="Wilson R.K."/>
            <person name="Hillier L.W."/>
            <person name="McPherson J.D."/>
            <person name="Marra M.A."/>
            <person name="Mardis E.R."/>
            <person name="Fulton L.A."/>
            <person name="Chinwalla A.T."/>
            <person name="Pepin K.H."/>
            <person name="Gish W.R."/>
            <person name="Chissoe S.L."/>
            <person name="Wendl M.C."/>
            <person name="Delehaunty K.D."/>
            <person name="Miner T.L."/>
            <person name="Delehaunty A."/>
            <person name="Kramer J.B."/>
            <person name="Cook L.L."/>
            <person name="Fulton R.S."/>
            <person name="Johnson D.L."/>
            <person name="Minx P.J."/>
            <person name="Clifton S.W."/>
            <person name="Hawkins T."/>
            <person name="Branscomb E."/>
            <person name="Predki P."/>
            <person name="Richardson P."/>
            <person name="Wenning S."/>
            <person name="Slezak T."/>
            <person name="Doggett N."/>
            <person name="Cheng J.F."/>
            <person name="Olsen A."/>
            <person name="Lucas S."/>
            <person name="Elkin C."/>
            <person name="Uberbacher E."/>
            <person name="Frazier M."/>
            <person name="Gibbs R.A."/>
            <person name="Muzny D.M."/>
            <person name="Scherer S.E."/>
            <person name="Bouck J.B."/>
            <person name="Sodergren E.J."/>
            <person name="Worley K.C."/>
            <person name="Rives C.M."/>
            <person name="Gorrell J.H."/>
            <person name="Metzker M.L."/>
            <person name="Naylor S.L."/>
            <person name="Kucherlapati R.S."/>
            <person name="Nelson D.L."/>
            <person name="Weinstock G.M."/>
            <person name="Sakaki Y."/>
            <person name="Fujiyama A."/>
            <person name="Hattori M."/>
            <person name="Yada T."/>
            <person name="Toyoda A."/>
            <person name="Itoh T."/>
            <person name="Kawagoe C."/>
            <person name="Watanabe H."/>
            <person name="Totoki Y."/>
            <person name="Taylor T."/>
            <person name="Weissenbach J."/>
            <person name="Heilig R."/>
            <person name="Saurin W."/>
            <person name="Artiguenave F."/>
            <person name="Brottier P."/>
            <person name="Bruls T."/>
            <person name="Pelletier E."/>
            <person name="Robert C."/>
            <person name="Wincker P."/>
            <person name="Smith D.R."/>
            <person name="Doucette-Stamm L."/>
            <person name="Rubenfield M."/>
            <person name="Weinstock K."/>
            <person name="Lee H.M."/>
            <person name="Dubois J."/>
            <person name="Rosenthal A."/>
            <person name="Platzer M."/>
            <person name="Nyakatura G."/>
            <person name="Taudien S."/>
            <person name="Rump A."/>
            <person name="Yang H."/>
            <person name="Yu J."/>
            <person name="Wang J."/>
            <person name="Huang G."/>
            <person name="Gu J."/>
            <person name="Hood L."/>
            <person name="Rowen L."/>
            <person name="Madan A."/>
            <person name="Qin S."/>
            <person name="Davis R.W."/>
            <person name="Federspiel N.A."/>
            <person name="Abola A.P."/>
            <person name="Proctor M.J."/>
            <person name="Myers R.M."/>
            <person name="Schmutz J."/>
            <person name="Dickson M."/>
            <person name="Grimwood J."/>
            <person name="Cox D.R."/>
            <person name="Olson M.V."/>
            <person name="Kaul R."/>
            <person name="Raymond C."/>
            <person name="Shimizu N."/>
            <person name="Kawasaki K."/>
            <person name="Minoshima S."/>
            <person name="Evans G.A."/>
            <person name="Athanasiou M."/>
            <person name="Schultz R."/>
            <person name="Roe B.A."/>
            <person name="Chen F."/>
            <person name="Pan H."/>
            <person name="Ramser J."/>
            <person name="Lehrach H."/>
            <person name="Reinhardt R."/>
            <person name="McCombie W.R."/>
            <person name="de la Bastide M."/>
            <person name="Dedhia N."/>
            <person name="Blocker H."/>
            <person name="Hornischer K."/>
            <person name="Nordsiek G."/>
            <person name="Agarwala R."/>
            <person name="Aravind L."/>
            <person name="Bailey J.A."/>
            <person name="Bateman A."/>
            <person name="Batzoglou S."/>
            <person name="Birney E."/>
            <person name="Bork P."/>
            <person name="Brown D.G."/>
            <person name="Burge C.B."/>
            <person name="Cerutti L."/>
            <person name="Chen H.C."/>
            <person name="Church D."/>
            <person name="Clamp M."/>
            <person name="Copley R.R."/>
            <person name="Doerks T."/>
            <person name="Eddy S.R."/>
            <person name="Eichler E.E."/>
            <person name="Furey T.S."/>
            <person name="Galagan J."/>
            <person name="Gilbert J.G."/>
            <person name="Harmon C."/>
            <person name="Hayashizaki Y."/>
            <person name="Haussler D."/>
            <person name="Hermjakob H."/>
            <person name="Hokamp K."/>
            <person name="Jang W."/>
            <person name="Johnson L.S."/>
            <person name="Jones T.A."/>
            <person name="Kasif S."/>
            <person name="Kaspryzk A."/>
            <person name="Kennedy S."/>
            <person name="Kent W.J."/>
            <person name="Kitts P."/>
            <person name="Koonin E.V."/>
            <person name="Korf I."/>
            <person name="Kulp D."/>
            <person name="Lancet D."/>
            <person name="Lowe T.M."/>
            <person name="McLysaght A."/>
            <person name="Mikkelsen T."/>
            <person name="Moran J.V."/>
            <person name="Mulder N."/>
            <person name="Pollara V.J."/>
            <person name="Ponting C.P."/>
            <person name="Schuler G."/>
            <person name="Schultz J."/>
            <person name="Slater G."/>
            <person name="Smit A.F."/>
            <person name="Stupka E."/>
            <person name="Szustakowski J."/>
            <person name="Thierry-Mieg D."/>
            <person name="Thierry-Mieg J."/>
            <person name="Wagner L."/>
            <person name="Wallis J."/>
            <person name="Wheeler R."/>
            <person name="Williams A."/>
            <person name="Wolf Y.I."/>
            <person name="Wolfe K.H."/>
            <person name="Yang S.P."/>
            <person name="Yeh R.F."/>
            <person name="Collins F."/>
            <person name="Guyer M.S."/>
            <person name="Peterson J."/>
            <person name="Felsenfeld A."/>
            <person name="Wetterstrand K.A."/>
            <person name="Patrinos A."/>
            <person name="Morgan M.J."/>
            <person name="de Jong P."/>
            <person name="Catanese J.J."/>
            <person name="Osoegawa K."/>
            <person name="Shizuya H."/>
            <person name="Choi S."/>
            <person name="Chen Y.J."/>
        </authorList>
    </citation>
    <scope>NUCLEOTIDE SEQUENCE [LARGE SCALE GENOMIC DNA]</scope>
</reference>
<keyword evidence="5" id="KW-0472">Membrane</keyword>
<dbReference type="RefSeq" id="XP_011544421.1">
    <property type="nucleotide sequence ID" value="XM_011546119.2"/>
</dbReference>
<dbReference type="ExpressionAtlas" id="A0A087WX97">
    <property type="expression patterns" value="baseline and differential"/>
</dbReference>
<feature type="domain" description="Bcl-2 Bcl-2 homology region 1-3" evidence="6">
    <location>
        <begin position="128"/>
        <end position="224"/>
    </location>
</feature>
<dbReference type="BioGRID-ORCS" id="23786">
    <property type="hits" value="17 hits in 1170 CRISPR screens"/>
</dbReference>
<dbReference type="DisGeNET" id="23786"/>
<dbReference type="RefSeq" id="XP_047297242.1">
    <property type="nucleotide sequence ID" value="XM_047441286.1"/>
</dbReference>
<dbReference type="PANTHER" id="PTHR15758">
    <property type="entry name" value="BCL-2-LIKE PROTEIN 13"/>
    <property type="match status" value="1"/>
</dbReference>
<evidence type="ECO:0000259" key="6">
    <source>
        <dbReference type="Pfam" id="PF00452"/>
    </source>
</evidence>
<reference evidence="13" key="6">
    <citation type="journal article" date="2011" name="BMC Syst. Biol.">
        <title>Initial characterization of the human central proteome.</title>
        <authorList>
            <person name="Burkard T.R."/>
            <person name="Planyavsky M."/>
            <person name="Kaupe I."/>
            <person name="Breitwieser F.P."/>
            <person name="Burckstummer T."/>
            <person name="Bennett K.L."/>
            <person name="Superti-Furga G."/>
            <person name="Colinge J."/>
        </authorList>
    </citation>
    <scope>IDENTIFICATION BY MASS SPECTROMETRY [LARGE SCALE ANALYSIS]</scope>
</reference>
<keyword evidence="2" id="KW-0053">Apoptosis</keyword>
<reference evidence="16" key="9">
    <citation type="journal article" date="2014" name="J. Proteomics">
        <title>An enzyme assisted RP-RPLC approach for in-depth analysis of human liver phosphoproteome.</title>
        <authorList>
            <person name="Bian Y."/>
            <person name="Song C."/>
            <person name="Cheng K."/>
            <person name="Dong M."/>
            <person name="Wang F."/>
            <person name="Huang J."/>
            <person name="Sun D."/>
            <person name="Wang L."/>
            <person name="Ye M."/>
            <person name="Zou H."/>
        </authorList>
    </citation>
    <scope>IDENTIFICATION BY MASS SPECTROMETRY [LARGE SCALE ANALYSIS]</scope>
</reference>
<dbReference type="GeneID" id="23786"/>
<reference evidence="7 8" key="3">
    <citation type="journal article" date="2008" name="Genome Biol.">
        <title>Finishing the finished human chromosome 22 sequence.</title>
        <authorList>
            <person name="Cole C.G."/>
            <person name="McCann O.T."/>
            <person name="Collins J.E."/>
            <person name="Oliver K."/>
            <person name="Willey D."/>
            <person name="Gribble S.M."/>
            <person name="Yang F."/>
            <person name="McLaren K."/>
            <person name="Rogers J."/>
            <person name="Ning Z."/>
            <person name="Beare D.M."/>
            <person name="Dunham I."/>
        </authorList>
    </citation>
    <scope>NUCLEOTIDE SEQUENCE [LARGE SCALE GENOMIC DNA]</scope>
</reference>
<dbReference type="Bgee" id="ENSG00000099968">
    <property type="expression patterns" value="Expressed in secondary oocyte and 205 other cell types or tissues"/>
</dbReference>
<dbReference type="Ensembl" id="ENST00000618481.4">
    <property type="protein sequence ID" value="ENSP00000480836.1"/>
    <property type="gene ID" value="ENSG00000099968.20"/>
</dbReference>
<dbReference type="Pfam" id="PF00452">
    <property type="entry name" value="Bcl-2"/>
    <property type="match status" value="1"/>
</dbReference>
<dbReference type="FunFam" id="1.10.437.10:FF:000011">
    <property type="entry name" value="BCL2 like 13"/>
    <property type="match status" value="1"/>
</dbReference>